<dbReference type="RefSeq" id="WP_005575668.1">
    <property type="nucleotide sequence ID" value="NZ_FORO01000025.1"/>
</dbReference>
<organism evidence="1 2">
    <name type="scientific">Natronobacterium gregoryi</name>
    <dbReference type="NCBI Taxonomy" id="44930"/>
    <lineage>
        <taxon>Archaea</taxon>
        <taxon>Methanobacteriati</taxon>
        <taxon>Methanobacteriota</taxon>
        <taxon>Stenosarchaea group</taxon>
        <taxon>Halobacteria</taxon>
        <taxon>Halobacteriales</taxon>
        <taxon>Natrialbaceae</taxon>
        <taxon>Natronobacterium</taxon>
    </lineage>
</organism>
<accession>A0A1I3QTI6</accession>
<dbReference type="OrthoDB" id="201863at2157"/>
<dbReference type="Proteomes" id="UP000182829">
    <property type="component" value="Unassembled WGS sequence"/>
</dbReference>
<proteinExistence type="predicted"/>
<dbReference type="InterPro" id="IPR006311">
    <property type="entry name" value="TAT_signal"/>
</dbReference>
<dbReference type="GeneID" id="14207999"/>
<dbReference type="PROSITE" id="PS51318">
    <property type="entry name" value="TAT"/>
    <property type="match status" value="1"/>
</dbReference>
<reference evidence="1 2" key="1">
    <citation type="submission" date="2016-10" db="EMBL/GenBank/DDBJ databases">
        <authorList>
            <person name="de Groot N.N."/>
        </authorList>
    </citation>
    <scope>NUCLEOTIDE SEQUENCE [LARGE SCALE GENOMIC DNA]</scope>
    <source>
        <strain evidence="1 2">SP2</strain>
    </source>
</reference>
<dbReference type="EMBL" id="FORO01000025">
    <property type="protein sequence ID" value="SFJ37603.1"/>
    <property type="molecule type" value="Genomic_DNA"/>
</dbReference>
<dbReference type="AlphaFoldDB" id="A0A1I3QTI6"/>
<name>A0A1I3QTI6_9EURY</name>
<protein>
    <submittedName>
        <fullName evidence="1">Uncharacterized protein</fullName>
    </submittedName>
</protein>
<evidence type="ECO:0000313" key="1">
    <source>
        <dbReference type="EMBL" id="SFJ37603.1"/>
    </source>
</evidence>
<evidence type="ECO:0000313" key="2">
    <source>
        <dbReference type="Proteomes" id="UP000182829"/>
    </source>
</evidence>
<sequence>MLSRRKLLAVVSAGAIGGGVAAATDGPDRPDALEDDCPDYGDDVATTACNDHQRVGVSLEPSTTTLSAPGSIAFTLRNRTHRRFKVNWYDWNLHKLVDGDWFYLGPRLVPMPLHPIHPGGSMTWTIAVQPDGSGDGEIEDEIVREHLGSGIYAFGVDGWSSDGSSDARTALIETFELEAPELSLEPSKAVEVVEWDESKDGEELVARTDRAGKADQPTAYELEVADSSESAERVILEQVCRDEQFLTVVALAKAHDADRVRLEDDPVRAVPASASRFPGVYEHDGTTYRLETRES</sequence>
<gene>
    <name evidence="1" type="ORF">SAMN05443661_12521</name>
</gene>